<accession>A0ABW3FZV7</accession>
<sequence>MTDATPPLGHAPYSGHNGHARSVRICTRRPAGGALSNAADPEPRGPRTAEPASEHAPRRGRLHAGRAWLRARRERIRRRPTLNATYRTVLGVFGTLVLLAGIVMIPYPGPGWLVVFAGLGILATEFRWAHRVNAFAKRHYDRWVRWLGHQRLATKLAVMGATGLVVVATLWLLGLFGIVGSWFDLRWQWLTSPLFGP</sequence>
<proteinExistence type="predicted"/>
<keyword evidence="2" id="KW-0812">Transmembrane</keyword>
<feature type="transmembrane region" description="Helical" evidence="2">
    <location>
        <begin position="156"/>
        <end position="183"/>
    </location>
</feature>
<feature type="compositionally biased region" description="Basic and acidic residues" evidence="1">
    <location>
        <begin position="41"/>
        <end position="57"/>
    </location>
</feature>
<comment type="caution">
    <text evidence="3">The sequence shown here is derived from an EMBL/GenBank/DDBJ whole genome shotgun (WGS) entry which is preliminary data.</text>
</comment>
<gene>
    <name evidence="3" type="ORF">ACFQ16_27370</name>
</gene>
<dbReference type="RefSeq" id="WP_263248681.1">
    <property type="nucleotide sequence ID" value="NZ_BAABLT010000041.1"/>
</dbReference>
<keyword evidence="2" id="KW-1133">Transmembrane helix</keyword>
<dbReference type="InterPro" id="IPR019099">
    <property type="entry name" value="Uncharacterised_PGPGW_TM"/>
</dbReference>
<feature type="transmembrane region" description="Helical" evidence="2">
    <location>
        <begin position="111"/>
        <end position="129"/>
    </location>
</feature>
<dbReference type="Proteomes" id="UP001597018">
    <property type="component" value="Unassembled WGS sequence"/>
</dbReference>
<dbReference type="InterPro" id="IPR013434">
    <property type="entry name" value="CHP02611"/>
</dbReference>
<feature type="transmembrane region" description="Helical" evidence="2">
    <location>
        <begin position="84"/>
        <end position="105"/>
    </location>
</feature>
<keyword evidence="4" id="KW-1185">Reference proteome</keyword>
<feature type="region of interest" description="Disordered" evidence="1">
    <location>
        <begin position="1"/>
        <end position="20"/>
    </location>
</feature>
<organism evidence="3 4">
    <name type="scientific">Saccharopolyspora rosea</name>
    <dbReference type="NCBI Taxonomy" id="524884"/>
    <lineage>
        <taxon>Bacteria</taxon>
        <taxon>Bacillati</taxon>
        <taxon>Actinomycetota</taxon>
        <taxon>Actinomycetes</taxon>
        <taxon>Pseudonocardiales</taxon>
        <taxon>Pseudonocardiaceae</taxon>
        <taxon>Saccharopolyspora</taxon>
    </lineage>
</organism>
<keyword evidence="2" id="KW-0472">Membrane</keyword>
<evidence type="ECO:0000256" key="1">
    <source>
        <dbReference type="SAM" id="MobiDB-lite"/>
    </source>
</evidence>
<evidence type="ECO:0000313" key="3">
    <source>
        <dbReference type="EMBL" id="MFD0923479.1"/>
    </source>
</evidence>
<protein>
    <submittedName>
        <fullName evidence="3">TIGR02611 family protein</fullName>
    </submittedName>
</protein>
<evidence type="ECO:0000313" key="4">
    <source>
        <dbReference type="Proteomes" id="UP001597018"/>
    </source>
</evidence>
<feature type="region of interest" description="Disordered" evidence="1">
    <location>
        <begin position="32"/>
        <end position="61"/>
    </location>
</feature>
<evidence type="ECO:0000256" key="2">
    <source>
        <dbReference type="SAM" id="Phobius"/>
    </source>
</evidence>
<dbReference type="Pfam" id="PF09656">
    <property type="entry name" value="PGPGW"/>
    <property type="match status" value="1"/>
</dbReference>
<dbReference type="NCBIfam" id="TIGR02611">
    <property type="entry name" value="TIGR02611 family protein"/>
    <property type="match status" value="1"/>
</dbReference>
<dbReference type="EMBL" id="JBHTIW010000035">
    <property type="protein sequence ID" value="MFD0923479.1"/>
    <property type="molecule type" value="Genomic_DNA"/>
</dbReference>
<name>A0ABW3FZV7_9PSEU</name>
<reference evidence="4" key="1">
    <citation type="journal article" date="2019" name="Int. J. Syst. Evol. Microbiol.">
        <title>The Global Catalogue of Microorganisms (GCM) 10K type strain sequencing project: providing services to taxonomists for standard genome sequencing and annotation.</title>
        <authorList>
            <consortium name="The Broad Institute Genomics Platform"/>
            <consortium name="The Broad Institute Genome Sequencing Center for Infectious Disease"/>
            <person name="Wu L."/>
            <person name="Ma J."/>
        </authorList>
    </citation>
    <scope>NUCLEOTIDE SEQUENCE [LARGE SCALE GENOMIC DNA]</scope>
    <source>
        <strain evidence="4">CCUG 56401</strain>
    </source>
</reference>